<dbReference type="EMBL" id="MNAD01000384">
    <property type="protein sequence ID" value="OJT13585.1"/>
    <property type="molecule type" value="Genomic_DNA"/>
</dbReference>
<evidence type="ECO:0000313" key="2">
    <source>
        <dbReference type="EMBL" id="OJT13585.1"/>
    </source>
</evidence>
<keyword evidence="3" id="KW-1185">Reference proteome</keyword>
<sequence length="121" mass="12368">MLLLNVLHILVNSVEKVSFLGDIAHVLTSVLVSRFIMNLRDAGARGSSTDSDAVSAGDTGALETWHAERGTADGGTLVFASNFVESLGGPLDRGGVDDSDPGMLSAQAEAPVESGGAKVTV</sequence>
<dbReference type="OrthoDB" id="2758008at2759"/>
<name>A0A1M2W141_TRAPU</name>
<proteinExistence type="predicted"/>
<evidence type="ECO:0000313" key="3">
    <source>
        <dbReference type="Proteomes" id="UP000184267"/>
    </source>
</evidence>
<dbReference type="Proteomes" id="UP000184267">
    <property type="component" value="Unassembled WGS sequence"/>
</dbReference>
<gene>
    <name evidence="2" type="ORF">TRAPUB_9866</name>
</gene>
<reference evidence="2 3" key="1">
    <citation type="submission" date="2016-10" db="EMBL/GenBank/DDBJ databases">
        <title>Genome sequence of the basidiomycete white-rot fungus Trametes pubescens.</title>
        <authorList>
            <person name="Makela M.R."/>
            <person name="Granchi Z."/>
            <person name="Peng M."/>
            <person name="De Vries R.P."/>
            <person name="Grigoriev I."/>
            <person name="Riley R."/>
            <person name="Hilden K."/>
        </authorList>
    </citation>
    <scope>NUCLEOTIDE SEQUENCE [LARGE SCALE GENOMIC DNA]</scope>
    <source>
        <strain evidence="2 3">FBCC735</strain>
    </source>
</reference>
<accession>A0A1M2W141</accession>
<organism evidence="2 3">
    <name type="scientific">Trametes pubescens</name>
    <name type="common">White-rot fungus</name>
    <dbReference type="NCBI Taxonomy" id="154538"/>
    <lineage>
        <taxon>Eukaryota</taxon>
        <taxon>Fungi</taxon>
        <taxon>Dikarya</taxon>
        <taxon>Basidiomycota</taxon>
        <taxon>Agaricomycotina</taxon>
        <taxon>Agaricomycetes</taxon>
        <taxon>Polyporales</taxon>
        <taxon>Polyporaceae</taxon>
        <taxon>Trametes</taxon>
    </lineage>
</organism>
<comment type="caution">
    <text evidence="2">The sequence shown here is derived from an EMBL/GenBank/DDBJ whole genome shotgun (WGS) entry which is preliminary data.</text>
</comment>
<protein>
    <submittedName>
        <fullName evidence="2">Uncharacterized protein</fullName>
    </submittedName>
</protein>
<dbReference type="AlphaFoldDB" id="A0A1M2W141"/>
<evidence type="ECO:0000256" key="1">
    <source>
        <dbReference type="SAM" id="MobiDB-lite"/>
    </source>
</evidence>
<feature type="region of interest" description="Disordered" evidence="1">
    <location>
        <begin position="90"/>
        <end position="121"/>
    </location>
</feature>